<accession>A0ABM1MT04</accession>
<evidence type="ECO:0000256" key="1">
    <source>
        <dbReference type="ARBA" id="ARBA00022884"/>
    </source>
</evidence>
<dbReference type="InterPro" id="IPR051247">
    <property type="entry name" value="RLC_Component"/>
</dbReference>
<evidence type="ECO:0000313" key="6">
    <source>
        <dbReference type="RefSeq" id="XP_017777704.1"/>
    </source>
</evidence>
<dbReference type="Proteomes" id="UP000695000">
    <property type="component" value="Unplaced"/>
</dbReference>
<name>A0ABM1MT04_NICVS</name>
<dbReference type="PANTHER" id="PTHR46205">
    <property type="entry name" value="LOQUACIOUS, ISOFORM B"/>
    <property type="match status" value="1"/>
</dbReference>
<evidence type="ECO:0000256" key="3">
    <source>
        <dbReference type="SAM" id="MobiDB-lite"/>
    </source>
</evidence>
<evidence type="ECO:0000313" key="5">
    <source>
        <dbReference type="Proteomes" id="UP000695000"/>
    </source>
</evidence>
<keyword evidence="1 2" id="KW-0694">RNA-binding</keyword>
<dbReference type="SMART" id="SM00358">
    <property type="entry name" value="DSRM"/>
    <property type="match status" value="2"/>
</dbReference>
<keyword evidence="5" id="KW-1185">Reference proteome</keyword>
<dbReference type="RefSeq" id="XP_017777704.1">
    <property type="nucleotide sequence ID" value="XM_017922215.1"/>
</dbReference>
<dbReference type="InterPro" id="IPR014720">
    <property type="entry name" value="dsRBD_dom"/>
</dbReference>
<dbReference type="GeneID" id="108563517"/>
<feature type="domain" description="DRBM" evidence="4">
    <location>
        <begin position="397"/>
        <end position="466"/>
    </location>
</feature>
<proteinExistence type="predicted"/>
<organism evidence="5 6">
    <name type="scientific">Nicrophorus vespilloides</name>
    <name type="common">Boreal carrion beetle</name>
    <dbReference type="NCBI Taxonomy" id="110193"/>
    <lineage>
        <taxon>Eukaryota</taxon>
        <taxon>Metazoa</taxon>
        <taxon>Ecdysozoa</taxon>
        <taxon>Arthropoda</taxon>
        <taxon>Hexapoda</taxon>
        <taxon>Insecta</taxon>
        <taxon>Pterygota</taxon>
        <taxon>Neoptera</taxon>
        <taxon>Endopterygota</taxon>
        <taxon>Coleoptera</taxon>
        <taxon>Polyphaga</taxon>
        <taxon>Staphyliniformia</taxon>
        <taxon>Silphidae</taxon>
        <taxon>Nicrophorinae</taxon>
        <taxon>Nicrophorus</taxon>
    </lineage>
</organism>
<sequence length="472" mass="50986">MYQGGFFSSAFNVGAVGQRRQNNAAKKKQGNQKPNPQKQMKKKQKQKQYLANKQVKIQLMSQAQPVIQGGQINLAAAAKNFMNQQLLMVANQHIPPNKMTSPVATIPTPVINIAPAPILPVTSGSVPKTNTSQLPANVKQLIANVTQPTVKAAQPTINDSKPISISSQSTNIKKHTAVATPSVAPPTITKAEVPMETDSSNKLKSETGDSSEAANRAKPKWMKKSKLSRVQKLKATNMNLKRILQPKNAVVVLNEMLADSSNLSMTFTTATPDCAKATITVDNNVFEGVGHSKVAARNAAAEAALKHIILKKLSKVFNKAPETESADASMTESEGGEKKVEEDGEISLGHVACFAMFKLFDAWSNDNTATPSEKNAALELVTTPPPDKMIGAKKLPENPSMLHPCMLLHQMHPNVVYDLVCVTGTSPKLCFTMKCSVNEKFYIGNGPNKKSAKKDAATTACKDLFNVVYENE</sequence>
<dbReference type="SUPFAM" id="SSF54768">
    <property type="entry name" value="dsRNA-binding domain-like"/>
    <property type="match status" value="2"/>
</dbReference>
<feature type="region of interest" description="Disordered" evidence="3">
    <location>
        <begin position="20"/>
        <end position="48"/>
    </location>
</feature>
<dbReference type="PANTHER" id="PTHR46205:SF3">
    <property type="entry name" value="LOQUACIOUS, ISOFORM B"/>
    <property type="match status" value="1"/>
</dbReference>
<reference evidence="6" key="1">
    <citation type="submission" date="2025-08" db="UniProtKB">
        <authorList>
            <consortium name="RefSeq"/>
        </authorList>
    </citation>
    <scope>IDENTIFICATION</scope>
    <source>
        <tissue evidence="6">Whole Larva</tissue>
    </source>
</reference>
<protein>
    <submittedName>
        <fullName evidence="6">Uncharacterized protein LOC108563517</fullName>
    </submittedName>
</protein>
<gene>
    <name evidence="6" type="primary">LOC108563517</name>
</gene>
<feature type="region of interest" description="Disordered" evidence="3">
    <location>
        <begin position="194"/>
        <end position="222"/>
    </location>
</feature>
<dbReference type="Pfam" id="PF00035">
    <property type="entry name" value="dsrm"/>
    <property type="match status" value="1"/>
</dbReference>
<evidence type="ECO:0000259" key="4">
    <source>
        <dbReference type="PROSITE" id="PS50137"/>
    </source>
</evidence>
<evidence type="ECO:0000256" key="2">
    <source>
        <dbReference type="PROSITE-ProRule" id="PRU00266"/>
    </source>
</evidence>
<dbReference type="PROSITE" id="PS50137">
    <property type="entry name" value="DS_RBD"/>
    <property type="match status" value="1"/>
</dbReference>
<dbReference type="Gene3D" id="3.30.160.20">
    <property type="match status" value="2"/>
</dbReference>